<dbReference type="OMA" id="QSACCCL"/>
<organism evidence="9 10">
    <name type="scientific">Pestalotiopsis fici (strain W106-1 / CGMCC3.15140)</name>
    <dbReference type="NCBI Taxonomy" id="1229662"/>
    <lineage>
        <taxon>Eukaryota</taxon>
        <taxon>Fungi</taxon>
        <taxon>Dikarya</taxon>
        <taxon>Ascomycota</taxon>
        <taxon>Pezizomycotina</taxon>
        <taxon>Sordariomycetes</taxon>
        <taxon>Xylariomycetidae</taxon>
        <taxon>Amphisphaeriales</taxon>
        <taxon>Sporocadaceae</taxon>
        <taxon>Pestalotiopsis</taxon>
    </lineage>
</organism>
<feature type="transmembrane region" description="Helical" evidence="7">
    <location>
        <begin position="171"/>
        <end position="193"/>
    </location>
</feature>
<feature type="compositionally biased region" description="Low complexity" evidence="6">
    <location>
        <begin position="315"/>
        <end position="328"/>
    </location>
</feature>
<feature type="region of interest" description="Disordered" evidence="6">
    <location>
        <begin position="291"/>
        <end position="334"/>
    </location>
</feature>
<sequence>MSNDNRGPELLALIWSFTAISIATVILKLFTRRRFLQGLGWDDFFIFISLILVVTCTAIFTYDVRLGMGRHSAELGMQRTGEVVRINLIANPFGIMAYSLPNISVAILLERLLAPNKLRTRLLYLLASAQVVIAGISCILLFVQCIPTEHLWNPMVPAKCFPVGTVSRYSYFVGSFTAFTDAVLGIVPIAAFWRLKLPTRSKVGLCVLMGCTLFAAVCSIIKTTKLSTLSDYSDFTYNSTSLIIWAVVEANVIIIAACLPTLRPFFHNAFNKEKDTTKEGSGFIRSIFHGSAGGAGSRRSAATPQRASLPPAPVQPAAQAVPATTQPTRQGSVDSQLEIWRTTDIQQDNTPAHHETHGDAV</sequence>
<evidence type="ECO:0000259" key="8">
    <source>
        <dbReference type="Pfam" id="PF20684"/>
    </source>
</evidence>
<feature type="transmembrane region" description="Helical" evidence="7">
    <location>
        <begin position="242"/>
        <end position="262"/>
    </location>
</feature>
<feature type="transmembrane region" description="Helical" evidence="7">
    <location>
        <begin position="122"/>
        <end position="143"/>
    </location>
</feature>
<dbReference type="InterPro" id="IPR049326">
    <property type="entry name" value="Rhodopsin_dom_fungi"/>
</dbReference>
<feature type="domain" description="Rhodopsin" evidence="8">
    <location>
        <begin position="28"/>
        <end position="267"/>
    </location>
</feature>
<evidence type="ECO:0000313" key="10">
    <source>
        <dbReference type="Proteomes" id="UP000030651"/>
    </source>
</evidence>
<dbReference type="eggNOG" id="ENOG502SHVM">
    <property type="taxonomic scope" value="Eukaryota"/>
</dbReference>
<proteinExistence type="inferred from homology"/>
<gene>
    <name evidence="9" type="ORF">PFICI_14338</name>
</gene>
<dbReference type="PANTHER" id="PTHR33048:SF47">
    <property type="entry name" value="INTEGRAL MEMBRANE PROTEIN-RELATED"/>
    <property type="match status" value="1"/>
</dbReference>
<dbReference type="GeneID" id="19279351"/>
<reference evidence="10" key="1">
    <citation type="journal article" date="2015" name="BMC Genomics">
        <title>Genomic and transcriptomic analysis of the endophytic fungus Pestalotiopsis fici reveals its lifestyle and high potential for synthesis of natural products.</title>
        <authorList>
            <person name="Wang X."/>
            <person name="Zhang X."/>
            <person name="Liu L."/>
            <person name="Xiang M."/>
            <person name="Wang W."/>
            <person name="Sun X."/>
            <person name="Che Y."/>
            <person name="Guo L."/>
            <person name="Liu G."/>
            <person name="Guo L."/>
            <person name="Wang C."/>
            <person name="Yin W.B."/>
            <person name="Stadler M."/>
            <person name="Zhang X."/>
            <person name="Liu X."/>
        </authorList>
    </citation>
    <scope>NUCLEOTIDE SEQUENCE [LARGE SCALE GENOMIC DNA]</scope>
    <source>
        <strain evidence="10">W106-1 / CGMCC3.15140</strain>
    </source>
</reference>
<evidence type="ECO:0000256" key="3">
    <source>
        <dbReference type="ARBA" id="ARBA00022989"/>
    </source>
</evidence>
<evidence type="ECO:0000256" key="4">
    <source>
        <dbReference type="ARBA" id="ARBA00023136"/>
    </source>
</evidence>
<name>W3WMT4_PESFW</name>
<dbReference type="KEGG" id="pfy:PFICI_14338"/>
<evidence type="ECO:0000313" key="9">
    <source>
        <dbReference type="EMBL" id="ETS74472.1"/>
    </source>
</evidence>
<dbReference type="InParanoid" id="W3WMT4"/>
<feature type="transmembrane region" description="Helical" evidence="7">
    <location>
        <begin position="89"/>
        <end position="110"/>
    </location>
</feature>
<feature type="transmembrane region" description="Helical" evidence="7">
    <location>
        <begin position="205"/>
        <end position="222"/>
    </location>
</feature>
<evidence type="ECO:0000256" key="2">
    <source>
        <dbReference type="ARBA" id="ARBA00022692"/>
    </source>
</evidence>
<dbReference type="OrthoDB" id="3923077at2759"/>
<feature type="transmembrane region" description="Helical" evidence="7">
    <location>
        <begin position="43"/>
        <end position="62"/>
    </location>
</feature>
<feature type="transmembrane region" description="Helical" evidence="7">
    <location>
        <begin position="12"/>
        <end position="31"/>
    </location>
</feature>
<dbReference type="EMBL" id="KI912120">
    <property type="protein sequence ID" value="ETS74472.1"/>
    <property type="molecule type" value="Genomic_DNA"/>
</dbReference>
<evidence type="ECO:0000256" key="5">
    <source>
        <dbReference type="ARBA" id="ARBA00038359"/>
    </source>
</evidence>
<dbReference type="RefSeq" id="XP_007841110.1">
    <property type="nucleotide sequence ID" value="XM_007842919.1"/>
</dbReference>
<keyword evidence="3 7" id="KW-1133">Transmembrane helix</keyword>
<evidence type="ECO:0000256" key="7">
    <source>
        <dbReference type="SAM" id="Phobius"/>
    </source>
</evidence>
<dbReference type="GO" id="GO:0016020">
    <property type="term" value="C:membrane"/>
    <property type="evidence" value="ECO:0007669"/>
    <property type="project" value="UniProtKB-SubCell"/>
</dbReference>
<comment type="subcellular location">
    <subcellularLocation>
        <location evidence="1">Membrane</location>
        <topology evidence="1">Multi-pass membrane protein</topology>
    </subcellularLocation>
</comment>
<keyword evidence="2 7" id="KW-0812">Transmembrane</keyword>
<protein>
    <recommendedName>
        <fullName evidence="8">Rhodopsin domain-containing protein</fullName>
    </recommendedName>
</protein>
<dbReference type="HOGENOM" id="CLU_028200_3_7_1"/>
<dbReference type="PANTHER" id="PTHR33048">
    <property type="entry name" value="PTH11-LIKE INTEGRAL MEMBRANE PROTEIN (AFU_ORTHOLOGUE AFUA_5G11245)"/>
    <property type="match status" value="1"/>
</dbReference>
<keyword evidence="10" id="KW-1185">Reference proteome</keyword>
<evidence type="ECO:0000256" key="6">
    <source>
        <dbReference type="SAM" id="MobiDB-lite"/>
    </source>
</evidence>
<comment type="similarity">
    <text evidence="5">Belongs to the SAT4 family.</text>
</comment>
<dbReference type="Proteomes" id="UP000030651">
    <property type="component" value="Unassembled WGS sequence"/>
</dbReference>
<accession>W3WMT4</accession>
<evidence type="ECO:0000256" key="1">
    <source>
        <dbReference type="ARBA" id="ARBA00004141"/>
    </source>
</evidence>
<dbReference type="InterPro" id="IPR052337">
    <property type="entry name" value="SAT4-like"/>
</dbReference>
<dbReference type="AlphaFoldDB" id="W3WMT4"/>
<keyword evidence="4 7" id="KW-0472">Membrane</keyword>
<dbReference type="Pfam" id="PF20684">
    <property type="entry name" value="Fung_rhodopsin"/>
    <property type="match status" value="1"/>
</dbReference>